<dbReference type="PANTHER" id="PTHR46380">
    <property type="entry name" value="CYCLIN-D-BINDING MYB-LIKE TRANSCRIPTION FACTOR 1"/>
    <property type="match status" value="1"/>
</dbReference>
<evidence type="ECO:0000256" key="1">
    <source>
        <dbReference type="ARBA" id="ARBA00004123"/>
    </source>
</evidence>
<dbReference type="PROSITE" id="PS51294">
    <property type="entry name" value="HTH_MYB"/>
    <property type="match status" value="1"/>
</dbReference>
<keyword evidence="2" id="KW-0238">DNA-binding</keyword>
<name>A0A6B0VEN1_IXORI</name>
<evidence type="ECO:0000256" key="3">
    <source>
        <dbReference type="ARBA" id="ARBA00023242"/>
    </source>
</evidence>
<keyword evidence="3" id="KW-0539">Nucleus</keyword>
<proteinExistence type="predicted"/>
<dbReference type="GO" id="GO:0005634">
    <property type="term" value="C:nucleus"/>
    <property type="evidence" value="ECO:0007669"/>
    <property type="project" value="UniProtKB-SubCell"/>
</dbReference>
<feature type="region of interest" description="Disordered" evidence="4">
    <location>
        <begin position="671"/>
        <end position="697"/>
    </location>
</feature>
<evidence type="ECO:0000259" key="6">
    <source>
        <dbReference type="PROSITE" id="PS51294"/>
    </source>
</evidence>
<organism evidence="7">
    <name type="scientific">Ixodes ricinus</name>
    <name type="common">Common tick</name>
    <name type="synonym">Acarus ricinus</name>
    <dbReference type="NCBI Taxonomy" id="34613"/>
    <lineage>
        <taxon>Eukaryota</taxon>
        <taxon>Metazoa</taxon>
        <taxon>Ecdysozoa</taxon>
        <taxon>Arthropoda</taxon>
        <taxon>Chelicerata</taxon>
        <taxon>Arachnida</taxon>
        <taxon>Acari</taxon>
        <taxon>Parasitiformes</taxon>
        <taxon>Ixodida</taxon>
        <taxon>Ixodoidea</taxon>
        <taxon>Ixodidae</taxon>
        <taxon>Ixodinae</taxon>
        <taxon>Ixodes</taxon>
    </lineage>
</organism>
<dbReference type="EMBL" id="GIFC01018379">
    <property type="protein sequence ID" value="MXV00463.1"/>
    <property type="molecule type" value="Transcribed_RNA"/>
</dbReference>
<accession>A0A6B0VEN1</accession>
<evidence type="ECO:0000256" key="2">
    <source>
        <dbReference type="ARBA" id="ARBA00023125"/>
    </source>
</evidence>
<feature type="domain" description="Myb-like" evidence="5">
    <location>
        <begin position="359"/>
        <end position="408"/>
    </location>
</feature>
<reference evidence="7" key="1">
    <citation type="submission" date="2019-12" db="EMBL/GenBank/DDBJ databases">
        <title>An insight into the sialome of adult female Ixodes ricinus ticks feeding for 6 days.</title>
        <authorList>
            <person name="Perner J."/>
            <person name="Ribeiro J.M.C."/>
        </authorList>
    </citation>
    <scope>NUCLEOTIDE SEQUENCE</scope>
    <source>
        <strain evidence="7">Semi-engorged</strain>
        <tissue evidence="7">Salivary glands</tissue>
    </source>
</reference>
<protein>
    <submittedName>
        <fullName evidence="7">Putative cyclin-d-binding myb-like transcription factor 1</fullName>
    </submittedName>
</protein>
<dbReference type="Pfam" id="PF20588">
    <property type="entry name" value="DMTF1_N"/>
    <property type="match status" value="1"/>
</dbReference>
<dbReference type="InterPro" id="IPR001005">
    <property type="entry name" value="SANT/Myb"/>
</dbReference>
<dbReference type="CDD" id="cd00167">
    <property type="entry name" value="SANT"/>
    <property type="match status" value="2"/>
</dbReference>
<dbReference type="Pfam" id="PF13921">
    <property type="entry name" value="Myb_DNA-bind_6"/>
    <property type="match status" value="1"/>
</dbReference>
<feature type="domain" description="Myb-like" evidence="5">
    <location>
        <begin position="288"/>
        <end position="349"/>
    </location>
</feature>
<dbReference type="SMART" id="SM00717">
    <property type="entry name" value="SANT"/>
    <property type="match status" value="4"/>
</dbReference>
<dbReference type="Gene3D" id="1.10.10.60">
    <property type="entry name" value="Homeodomain-like"/>
    <property type="match status" value="2"/>
</dbReference>
<evidence type="ECO:0000256" key="4">
    <source>
        <dbReference type="SAM" id="MobiDB-lite"/>
    </source>
</evidence>
<feature type="domain" description="HTH myb-type" evidence="6">
    <location>
        <begin position="325"/>
        <end position="353"/>
    </location>
</feature>
<evidence type="ECO:0000313" key="7">
    <source>
        <dbReference type="EMBL" id="MXV00463.1"/>
    </source>
</evidence>
<dbReference type="InterPro" id="IPR051651">
    <property type="entry name" value="DMTF1_DNA-bind_reg"/>
</dbReference>
<dbReference type="GO" id="GO:0000978">
    <property type="term" value="F:RNA polymerase II cis-regulatory region sequence-specific DNA binding"/>
    <property type="evidence" value="ECO:0007669"/>
    <property type="project" value="TreeGrafter"/>
</dbReference>
<dbReference type="FunFam" id="1.10.10.60:FF:000139">
    <property type="entry name" value="cyclin-D-binding Myb-like transcription factor 1 isoform X2"/>
    <property type="match status" value="1"/>
</dbReference>
<comment type="subcellular location">
    <subcellularLocation>
        <location evidence="1">Nucleus</location>
    </subcellularLocation>
</comment>
<dbReference type="AlphaFoldDB" id="A0A6B0VEN1"/>
<dbReference type="InterPro" id="IPR017930">
    <property type="entry name" value="Myb_dom"/>
</dbReference>
<dbReference type="SUPFAM" id="SSF46689">
    <property type="entry name" value="Homeodomain-like"/>
    <property type="match status" value="2"/>
</dbReference>
<dbReference type="InterPro" id="IPR009057">
    <property type="entry name" value="Homeodomain-like_sf"/>
</dbReference>
<evidence type="ECO:0000259" key="5">
    <source>
        <dbReference type="PROSITE" id="PS50090"/>
    </source>
</evidence>
<sequence>MDLTRVVTVAVQSDPLSSHDLDGDMIASMSPCQDALMMGACDSSCLTDDSIEEVVVVADNSSNSLSGLGSLDSEGSSEVTLAPSYFLAPCGEDGSPDKPAFEQEPTLILAPHSLCNDHDSLQEEPISFSPMRFNEGQSEATATPTVQTDINQNWFTSKEDKSSLQSKGHSWKQGMFSKEETEILEENIQKYCEARNISSPATVIFSMTKEERKDFYRTIAKGLNRPLFSVYRRVIRMYDNKNHIGKYSSEELDQLKALRAAHGNDWRLIGNALGRSAASIKDRCRLMKENCRQGVWLPAEERRLAEAVYDLSGSLPGEIVTSGLSWTQVAERVASRSEKQCRTKWLNYLNWKEAGGTLWTREDDITLISTVYTLGVSEENMIDWTEFAKDWSSVRSPQWLRGKWWSLKRNVPNANKMTFLEICEYLYKNYGQRMQFKDDVSKATTSSVTLVNGETCLGARLQPKAPSVPLVSSVRLLNTTSALTVQPTAPTLSVATALSTALQSISSTPITLTATEGGGILEVIPQNFQLPATSQTILLTTPGQGGIPIATTSLPQGQIIIQALPTEPLQSTESLLVQMNLAPRVIVNSDSQFLSSPQEADCPAVSLDTSEIDASSYAMCCIDGEEFEVQEIHDTSSIDEVDESSLVTSQMDENCVESVILSDPMLAGSPEMLGSASDLESEKSHVVDSLDVVSEDT</sequence>
<dbReference type="PANTHER" id="PTHR46380:SF2">
    <property type="entry name" value="CYCLIN-D-BINDING MYB-LIKE TRANSCRIPTION FACTOR 1"/>
    <property type="match status" value="1"/>
</dbReference>
<dbReference type="GO" id="GO:0000981">
    <property type="term" value="F:DNA-binding transcription factor activity, RNA polymerase II-specific"/>
    <property type="evidence" value="ECO:0007669"/>
    <property type="project" value="TreeGrafter"/>
</dbReference>
<dbReference type="PROSITE" id="PS50090">
    <property type="entry name" value="MYB_LIKE"/>
    <property type="match status" value="2"/>
</dbReference>
<dbReference type="InterPro" id="IPR046775">
    <property type="entry name" value="DMTF1_N"/>
</dbReference>